<evidence type="ECO:0000313" key="2">
    <source>
        <dbReference type="EMBL" id="ESO94778.1"/>
    </source>
</evidence>
<protein>
    <submittedName>
        <fullName evidence="2">Uncharacterized protein</fullName>
    </submittedName>
</protein>
<evidence type="ECO:0000256" key="1">
    <source>
        <dbReference type="SAM" id="MobiDB-lite"/>
    </source>
</evidence>
<dbReference type="OrthoDB" id="6782145at2759"/>
<proteinExistence type="predicted"/>
<dbReference type="PANTHER" id="PTHR46704">
    <property type="entry name" value="CXC DOMAIN-CONTAINING PROTEIN-RELATED"/>
    <property type="match status" value="1"/>
</dbReference>
<dbReference type="EMBL" id="KB201750">
    <property type="protein sequence ID" value="ESO94778.1"/>
    <property type="molecule type" value="Genomic_DNA"/>
</dbReference>
<dbReference type="Proteomes" id="UP000030746">
    <property type="component" value="Unassembled WGS sequence"/>
</dbReference>
<gene>
    <name evidence="2" type="ORF">LOTGIDRAFT_161029</name>
</gene>
<dbReference type="HOGENOM" id="CLU_592237_0_0_1"/>
<dbReference type="CTD" id="20238590"/>
<dbReference type="PANTHER" id="PTHR46704:SF1">
    <property type="entry name" value="TELOMERE LENGTH REGULATION PROTEIN TEL2 HOMOLOG"/>
    <property type="match status" value="1"/>
</dbReference>
<dbReference type="KEGG" id="lgi:LOTGIDRAFT_161029"/>
<reference evidence="2 3" key="1">
    <citation type="journal article" date="2013" name="Nature">
        <title>Insights into bilaterian evolution from three spiralian genomes.</title>
        <authorList>
            <person name="Simakov O."/>
            <person name="Marletaz F."/>
            <person name="Cho S.J."/>
            <person name="Edsinger-Gonzales E."/>
            <person name="Havlak P."/>
            <person name="Hellsten U."/>
            <person name="Kuo D.H."/>
            <person name="Larsson T."/>
            <person name="Lv J."/>
            <person name="Arendt D."/>
            <person name="Savage R."/>
            <person name="Osoegawa K."/>
            <person name="de Jong P."/>
            <person name="Grimwood J."/>
            <person name="Chapman J.A."/>
            <person name="Shapiro H."/>
            <person name="Aerts A."/>
            <person name="Otillar R.P."/>
            <person name="Terry A.Y."/>
            <person name="Boore J.L."/>
            <person name="Grigoriev I.V."/>
            <person name="Lindberg D.R."/>
            <person name="Seaver E.C."/>
            <person name="Weisblat D.A."/>
            <person name="Putnam N.H."/>
            <person name="Rokhsar D.S."/>
        </authorList>
    </citation>
    <scope>NUCLEOTIDE SEQUENCE [LARGE SCALE GENOMIC DNA]</scope>
</reference>
<sequence length="462" mass="51838">MKNSIVNSISSRGNQIASNQQRSYESDFSYDEDDDSDSVHAGQFRTVNNTDVDPVIKLIDTVLDDKSQGSSLDHNNAPVEKIATSDEDPSSSIVIFSPDTDVLVIAVTHANMLSTKCFVELTRSRRVDVHIGCDTKVNIPTFGKHGKIGTHKLKDKTIELKEHRGLFARCAIVGTFDISKLTTKRLLSHIETKKQIVTFLAYEASRMLQAEKRLFTISFNGSNIGTIRFTEYNHEEAGTVMILHAVDISRDPSSPIVFFSPNTDVLVISVTHANMLSTKCFVELTRSRRVEVQKIYQILGKDRSKALAGFHAFIGCDTVGKFAGKSKTTWWKQFQKCSPSIVSAFCNLGEFETLDDYIVDSLSIFVANCYCPGSQSLEEARWKSFCRHPDQCEKIPPTKGSLIQHLLRAHHQTFIWRNAVNHEPCVLDPLMSGWTKEVDCYQPLTFNGDIAPNRNRLHNSPD</sequence>
<feature type="region of interest" description="Disordered" evidence="1">
    <location>
        <begin position="1"/>
        <end position="45"/>
    </location>
</feature>
<accession>V3ZTI8</accession>
<name>V3ZTI8_LOTGI</name>
<evidence type="ECO:0000313" key="3">
    <source>
        <dbReference type="Proteomes" id="UP000030746"/>
    </source>
</evidence>
<dbReference type="GeneID" id="20238590"/>
<dbReference type="RefSeq" id="XP_009054519.1">
    <property type="nucleotide sequence ID" value="XM_009056271.1"/>
</dbReference>
<dbReference type="STRING" id="225164.V3ZTI8"/>
<dbReference type="AlphaFoldDB" id="V3ZTI8"/>
<keyword evidence="3" id="KW-1185">Reference proteome</keyword>
<feature type="compositionally biased region" description="Polar residues" evidence="1">
    <location>
        <begin position="1"/>
        <end position="22"/>
    </location>
</feature>
<organism evidence="2 3">
    <name type="scientific">Lottia gigantea</name>
    <name type="common">Giant owl limpet</name>
    <dbReference type="NCBI Taxonomy" id="225164"/>
    <lineage>
        <taxon>Eukaryota</taxon>
        <taxon>Metazoa</taxon>
        <taxon>Spiralia</taxon>
        <taxon>Lophotrochozoa</taxon>
        <taxon>Mollusca</taxon>
        <taxon>Gastropoda</taxon>
        <taxon>Patellogastropoda</taxon>
        <taxon>Lottioidea</taxon>
        <taxon>Lottiidae</taxon>
        <taxon>Lottia</taxon>
    </lineage>
</organism>